<gene>
    <name evidence="8" type="ORF">M406DRAFT_45829</name>
</gene>
<evidence type="ECO:0000313" key="8">
    <source>
        <dbReference type="EMBL" id="KAF3762152.1"/>
    </source>
</evidence>
<evidence type="ECO:0000256" key="3">
    <source>
        <dbReference type="ARBA" id="ARBA00006731"/>
    </source>
</evidence>
<evidence type="ECO:0000256" key="6">
    <source>
        <dbReference type="SAM" id="MobiDB-lite"/>
    </source>
</evidence>
<feature type="region of interest" description="Disordered" evidence="6">
    <location>
        <begin position="458"/>
        <end position="477"/>
    </location>
</feature>
<name>A0A9P5CLE8_CRYP1</name>
<dbReference type="Proteomes" id="UP000803844">
    <property type="component" value="Unassembled WGS sequence"/>
</dbReference>
<evidence type="ECO:0000256" key="1">
    <source>
        <dbReference type="ARBA" id="ARBA00002738"/>
    </source>
</evidence>
<dbReference type="AlphaFoldDB" id="A0A9P5CLE8"/>
<evidence type="ECO:0000256" key="4">
    <source>
        <dbReference type="ARBA" id="ARBA00015163"/>
    </source>
</evidence>
<dbReference type="GeneID" id="63841417"/>
<dbReference type="Pfam" id="PF07534">
    <property type="entry name" value="TLD"/>
    <property type="match status" value="1"/>
</dbReference>
<dbReference type="GO" id="GO:0005634">
    <property type="term" value="C:nucleus"/>
    <property type="evidence" value="ECO:0007669"/>
    <property type="project" value="TreeGrafter"/>
</dbReference>
<organism evidence="8 9">
    <name type="scientific">Cryphonectria parasitica (strain ATCC 38755 / EP155)</name>
    <dbReference type="NCBI Taxonomy" id="660469"/>
    <lineage>
        <taxon>Eukaryota</taxon>
        <taxon>Fungi</taxon>
        <taxon>Dikarya</taxon>
        <taxon>Ascomycota</taxon>
        <taxon>Pezizomycotina</taxon>
        <taxon>Sordariomycetes</taxon>
        <taxon>Sordariomycetidae</taxon>
        <taxon>Diaporthales</taxon>
        <taxon>Cryphonectriaceae</taxon>
        <taxon>Cryphonectria-Endothia species complex</taxon>
        <taxon>Cryphonectria</taxon>
    </lineage>
</organism>
<feature type="region of interest" description="Disordered" evidence="6">
    <location>
        <begin position="145"/>
        <end position="166"/>
    </location>
</feature>
<dbReference type="GO" id="GO:0005737">
    <property type="term" value="C:cytoplasm"/>
    <property type="evidence" value="ECO:0007669"/>
    <property type="project" value="UniProtKB-SubCell"/>
</dbReference>
<keyword evidence="5" id="KW-0963">Cytoplasm</keyword>
<comment type="similarity">
    <text evidence="3">Belongs to the RTC5 family.</text>
</comment>
<evidence type="ECO:0000259" key="7">
    <source>
        <dbReference type="PROSITE" id="PS51886"/>
    </source>
</evidence>
<keyword evidence="9" id="KW-1185">Reference proteome</keyword>
<comment type="subcellular location">
    <subcellularLocation>
        <location evidence="2">Cytoplasm</location>
    </subcellularLocation>
</comment>
<evidence type="ECO:0000313" key="9">
    <source>
        <dbReference type="Proteomes" id="UP000803844"/>
    </source>
</evidence>
<feature type="domain" description="TLDc" evidence="7">
    <location>
        <begin position="315"/>
        <end position="535"/>
    </location>
</feature>
<evidence type="ECO:0000256" key="5">
    <source>
        <dbReference type="ARBA" id="ARBA00022490"/>
    </source>
</evidence>
<comment type="function">
    <text evidence="1">May be involved in a process influencing telomere capping.</text>
</comment>
<dbReference type="InterPro" id="IPR006571">
    <property type="entry name" value="TLDc_dom"/>
</dbReference>
<feature type="compositionally biased region" description="Polar residues" evidence="6">
    <location>
        <begin position="375"/>
        <end position="385"/>
    </location>
</feature>
<dbReference type="RefSeq" id="XP_040773131.1">
    <property type="nucleotide sequence ID" value="XM_040924288.1"/>
</dbReference>
<dbReference type="GO" id="GO:0006979">
    <property type="term" value="P:response to oxidative stress"/>
    <property type="evidence" value="ECO:0007669"/>
    <property type="project" value="TreeGrafter"/>
</dbReference>
<dbReference type="PANTHER" id="PTHR23354:SF130">
    <property type="entry name" value="RESTRICTION OF TELOMERE CAPPING PROTEIN 5"/>
    <property type="match status" value="1"/>
</dbReference>
<evidence type="ECO:0000256" key="2">
    <source>
        <dbReference type="ARBA" id="ARBA00004496"/>
    </source>
</evidence>
<dbReference type="PROSITE" id="PS51886">
    <property type="entry name" value="TLDC"/>
    <property type="match status" value="1"/>
</dbReference>
<reference evidence="8" key="1">
    <citation type="journal article" date="2020" name="Phytopathology">
        <title>Genome sequence of the chestnut blight fungus Cryphonectria parasitica EP155: A fundamental resource for an archetypical invasive plant pathogen.</title>
        <authorList>
            <person name="Crouch J.A."/>
            <person name="Dawe A."/>
            <person name="Aerts A."/>
            <person name="Barry K."/>
            <person name="Churchill A.C.L."/>
            <person name="Grimwood J."/>
            <person name="Hillman B."/>
            <person name="Milgroom M.G."/>
            <person name="Pangilinan J."/>
            <person name="Smith M."/>
            <person name="Salamov A."/>
            <person name="Schmutz J."/>
            <person name="Yadav J."/>
            <person name="Grigoriev I.V."/>
            <person name="Nuss D."/>
        </authorList>
    </citation>
    <scope>NUCLEOTIDE SEQUENCE</scope>
    <source>
        <strain evidence="8">EP155</strain>
    </source>
</reference>
<proteinExistence type="inferred from homology"/>
<accession>A0A9P5CLE8</accession>
<protein>
    <recommendedName>
        <fullName evidence="4">Restriction of telomere capping protein 5</fullName>
    </recommendedName>
</protein>
<dbReference type="EMBL" id="MU032350">
    <property type="protein sequence ID" value="KAF3762152.1"/>
    <property type="molecule type" value="Genomic_DNA"/>
</dbReference>
<feature type="region of interest" description="Disordered" evidence="6">
    <location>
        <begin position="375"/>
        <end position="396"/>
    </location>
</feature>
<dbReference type="OrthoDB" id="289228at2759"/>
<sequence length="591" mass="65297">MGQTLSSSDDGKKWTHEELRRALAAKFLEKCFTPIESYSLKDNFKSLADVQQNTLYLSDDVLARFLEIPDVLHVSPVLFQMMSSVGAFPCQRDAPVILGFEEVVIAVTLLTARWARVLSKGVSARKKLLFKSMAVYDRAHDAVEDAAGEDDRTRKEEDDNDHKTTEHDDLVLSALDALHVDDAFKLGNKETIHGALIPADNFRRLITLLLLMAPVAPNERISRYPVEIESLLSVADSTLASFVNVERAPGINFKAFSRVMDLLPRMLDPLNTLFEHFLFSRNLDFTKHKNQNDRPAEASSEAEQPAAPLLPQAGSILNHATLSQLSFFIDGSTLFHRLRLLYSGDRDGFSMGSFESGVFNWRAPSILLVRGSRIHSSPGDSSSRFPASLPPRRFPDESTSDNVTFGLYVSQPWKESHKQCFGDTDTTLFQLEPIQDILAASSVNRDYVSFLRTGSSGANAGVGAGNPPPKASASHRTTNTTHLGSVSLLLDSSFEFGVFTHDLTMRGGAFQNSVLRKKDFQTYFEIESLEVWGCGGDEEAKRQAAEWAFEEREAEARRRINLGTGDIEADRALLELAGLVGGTNRSGGSMA</sequence>
<dbReference type="PANTHER" id="PTHR23354">
    <property type="entry name" value="NUCLEOLAR PROTEIN 7/ESTROGEN RECEPTOR COACTIVATOR-RELATED"/>
    <property type="match status" value="1"/>
</dbReference>
<dbReference type="SMART" id="SM00584">
    <property type="entry name" value="TLDc"/>
    <property type="match status" value="1"/>
</dbReference>
<comment type="caution">
    <text evidence="8">The sequence shown here is derived from an EMBL/GenBank/DDBJ whole genome shotgun (WGS) entry which is preliminary data.</text>
</comment>